<dbReference type="Pfam" id="PF08740">
    <property type="entry name" value="BCS1_N"/>
    <property type="match status" value="1"/>
</dbReference>
<dbReference type="AlphaFoldDB" id="A0A315W396"/>
<evidence type="ECO:0000256" key="14">
    <source>
        <dbReference type="RuleBase" id="RU003651"/>
    </source>
</evidence>
<keyword evidence="6" id="KW-0999">Mitochondrion inner membrane</keyword>
<keyword evidence="18" id="KW-1185">Reference proteome</keyword>
<evidence type="ECO:0000259" key="16">
    <source>
        <dbReference type="SMART" id="SM01024"/>
    </source>
</evidence>
<evidence type="ECO:0000313" key="17">
    <source>
        <dbReference type="EMBL" id="PWA26219.1"/>
    </source>
</evidence>
<evidence type="ECO:0000256" key="5">
    <source>
        <dbReference type="ARBA" id="ARBA00022741"/>
    </source>
</evidence>
<dbReference type="InterPro" id="IPR003960">
    <property type="entry name" value="ATPase_AAA_CS"/>
</dbReference>
<evidence type="ECO:0000256" key="9">
    <source>
        <dbReference type="ARBA" id="ARBA00022989"/>
    </source>
</evidence>
<dbReference type="InterPro" id="IPR050747">
    <property type="entry name" value="Mitochondrial_chaperone_BCS1"/>
</dbReference>
<evidence type="ECO:0000256" key="4">
    <source>
        <dbReference type="ARBA" id="ARBA00022692"/>
    </source>
</evidence>
<keyword evidence="5 14" id="KW-0547">Nucleotide-binding</keyword>
<dbReference type="InterPro" id="IPR003593">
    <property type="entry name" value="AAA+_ATPase"/>
</dbReference>
<dbReference type="GO" id="GO:0005524">
    <property type="term" value="F:ATP binding"/>
    <property type="evidence" value="ECO:0007669"/>
    <property type="project" value="UniProtKB-KW"/>
</dbReference>
<evidence type="ECO:0000259" key="15">
    <source>
        <dbReference type="SMART" id="SM00382"/>
    </source>
</evidence>
<dbReference type="SMART" id="SM00382">
    <property type="entry name" value="AAA"/>
    <property type="match status" value="1"/>
</dbReference>
<evidence type="ECO:0000256" key="3">
    <source>
        <dbReference type="ARBA" id="ARBA00016942"/>
    </source>
</evidence>
<proteinExistence type="inferred from homology"/>
<dbReference type="Pfam" id="PF00004">
    <property type="entry name" value="AAA"/>
    <property type="match status" value="1"/>
</dbReference>
<comment type="caution">
    <text evidence="17">The sequence shown here is derived from an EMBL/GenBank/DDBJ whole genome shotgun (WGS) entry which is preliminary data.</text>
</comment>
<protein>
    <recommendedName>
        <fullName evidence="3">Mitochondrial chaperone BCS1</fullName>
    </recommendedName>
    <alternativeName>
        <fullName evidence="12">BCS1-like protein</fullName>
    </alternativeName>
</protein>
<keyword evidence="11" id="KW-0472">Membrane</keyword>
<dbReference type="InterPro" id="IPR027417">
    <property type="entry name" value="P-loop_NTPase"/>
</dbReference>
<dbReference type="GO" id="GO:0016887">
    <property type="term" value="F:ATP hydrolysis activity"/>
    <property type="evidence" value="ECO:0007669"/>
    <property type="project" value="InterPro"/>
</dbReference>
<evidence type="ECO:0000256" key="11">
    <source>
        <dbReference type="ARBA" id="ARBA00023136"/>
    </source>
</evidence>
<evidence type="ECO:0000256" key="7">
    <source>
        <dbReference type="ARBA" id="ARBA00022801"/>
    </source>
</evidence>
<feature type="domain" description="BCS1 N-terminal" evidence="16">
    <location>
        <begin position="181"/>
        <end position="349"/>
    </location>
</feature>
<comment type="subcellular location">
    <subcellularLocation>
        <location evidence="1">Mitochondrion inner membrane</location>
        <topology evidence="1">Single-pass membrane protein</topology>
    </subcellularLocation>
</comment>
<organism evidence="17 18">
    <name type="scientific">Gambusia affinis</name>
    <name type="common">Western mosquitofish</name>
    <name type="synonym">Heterandria affinis</name>
    <dbReference type="NCBI Taxonomy" id="33528"/>
    <lineage>
        <taxon>Eukaryota</taxon>
        <taxon>Metazoa</taxon>
        <taxon>Chordata</taxon>
        <taxon>Craniata</taxon>
        <taxon>Vertebrata</taxon>
        <taxon>Euteleostomi</taxon>
        <taxon>Actinopterygii</taxon>
        <taxon>Neopterygii</taxon>
        <taxon>Teleostei</taxon>
        <taxon>Neoteleostei</taxon>
        <taxon>Acanthomorphata</taxon>
        <taxon>Ovalentaria</taxon>
        <taxon>Atherinomorphae</taxon>
        <taxon>Cyprinodontiformes</taxon>
        <taxon>Poeciliidae</taxon>
        <taxon>Poeciliinae</taxon>
        <taxon>Gambusia</taxon>
    </lineage>
</organism>
<keyword evidence="4" id="KW-0812">Transmembrane</keyword>
<gene>
    <name evidence="17" type="ORF">CCH79_00013769</name>
</gene>
<name>A0A315W396_GAMAF</name>
<keyword evidence="7" id="KW-0378">Hydrolase</keyword>
<keyword evidence="8 14" id="KW-0067">ATP-binding</keyword>
<evidence type="ECO:0000313" key="18">
    <source>
        <dbReference type="Proteomes" id="UP000250572"/>
    </source>
</evidence>
<evidence type="ECO:0000256" key="2">
    <source>
        <dbReference type="ARBA" id="ARBA00007448"/>
    </source>
</evidence>
<dbReference type="InterPro" id="IPR003959">
    <property type="entry name" value="ATPase_AAA_core"/>
</dbReference>
<sequence length="597" mass="67167">MSDPPPEVYLQVALKRWGCFLVVSLLVTDSGSLNTRDVFRMKNNQLLLFCIGFGQRWETDLDVSETFCPDSSPTCCTASIMSEKHKEKGNEGRIKTFVQFCIIMSYKLLLNKQQVSVTVGRVAGSFQLRSGREAGSRGHPGQVTSLTPVQMRGYRVSIMPLSDFLDGLKDNPYFGAGFGLVGVGTALAVARKGAQVGMVFFRRNYMITLEVPSRDKSYHWLLSWITKHATHTQHLSVETSYMAHESGRVHTQFDFHPSPGNHIIWYGRKWIRVERTREKQMLNLQTGTPWESITFTALGRDRQIFFNILQEARELALKQEEGRTVMYTAMGGEWRPFGFPRRRRPLSSVVLEAGVAERLVDDVKDFIGNPRWYTDRGIPYRRGYLLFGPPGCGKSSFITALAGELGYSICLMSLSDRTLSDDRLNHLLSVAPQQSIILLEDVDAAFVSRELLPTENPLAYQGMGRLTFSGLLNSLDGVASSEARIVFMTTNFIDRLDPALIRPGRVDLKQYIGHCTAWQLAQMFRRFYPDQPPSEGDRFAKLALAAHTEISAAQVQGHFLLHKMDPAGSIDNVWSRRSQRSARALVLPVDGSVPVQR</sequence>
<dbReference type="FunFam" id="3.40.50.300:FF:000768">
    <property type="entry name" value="Probable mitochondrial chaperone bcs1"/>
    <property type="match status" value="1"/>
</dbReference>
<feature type="domain" description="AAA+ ATPase" evidence="15">
    <location>
        <begin position="380"/>
        <end position="516"/>
    </location>
</feature>
<comment type="catalytic activity">
    <reaction evidence="13">
        <text>ATP + H2O = ADP + phosphate + H(+)</text>
        <dbReference type="Rhea" id="RHEA:13065"/>
        <dbReference type="ChEBI" id="CHEBI:15377"/>
        <dbReference type="ChEBI" id="CHEBI:15378"/>
        <dbReference type="ChEBI" id="CHEBI:30616"/>
        <dbReference type="ChEBI" id="CHEBI:43474"/>
        <dbReference type="ChEBI" id="CHEBI:456216"/>
    </reaction>
    <physiologicalReaction direction="left-to-right" evidence="13">
        <dbReference type="Rhea" id="RHEA:13066"/>
    </physiologicalReaction>
</comment>
<dbReference type="SUPFAM" id="SSF52540">
    <property type="entry name" value="P-loop containing nucleoside triphosphate hydrolases"/>
    <property type="match status" value="1"/>
</dbReference>
<dbReference type="CDD" id="cd19510">
    <property type="entry name" value="RecA-like_BCS1"/>
    <property type="match status" value="1"/>
</dbReference>
<comment type="similarity">
    <text evidence="2">Belongs to the AAA ATPase family. BCS1 subfamily.</text>
</comment>
<dbReference type="Pfam" id="PF25426">
    <property type="entry name" value="AAA_lid_BCS1"/>
    <property type="match status" value="1"/>
</dbReference>
<dbReference type="InterPro" id="IPR057495">
    <property type="entry name" value="AAA_lid_BCS1"/>
</dbReference>
<evidence type="ECO:0000256" key="1">
    <source>
        <dbReference type="ARBA" id="ARBA00004434"/>
    </source>
</evidence>
<evidence type="ECO:0000256" key="12">
    <source>
        <dbReference type="ARBA" id="ARBA00032816"/>
    </source>
</evidence>
<dbReference type="Gene3D" id="3.40.50.300">
    <property type="entry name" value="P-loop containing nucleotide triphosphate hydrolases"/>
    <property type="match status" value="1"/>
</dbReference>
<keyword evidence="9" id="KW-1133">Transmembrane helix</keyword>
<dbReference type="STRING" id="33528.ENSGAFP00000015497"/>
<dbReference type="PANTHER" id="PTHR23070">
    <property type="entry name" value="BCS1 AAA-TYPE ATPASE"/>
    <property type="match status" value="1"/>
</dbReference>
<dbReference type="GO" id="GO:0005743">
    <property type="term" value="C:mitochondrial inner membrane"/>
    <property type="evidence" value="ECO:0007669"/>
    <property type="project" value="UniProtKB-SubCell"/>
</dbReference>
<dbReference type="SMART" id="SM01024">
    <property type="entry name" value="BCS1_N"/>
    <property type="match status" value="1"/>
</dbReference>
<keyword evidence="10" id="KW-0496">Mitochondrion</keyword>
<evidence type="ECO:0000256" key="8">
    <source>
        <dbReference type="ARBA" id="ARBA00022840"/>
    </source>
</evidence>
<dbReference type="EMBL" id="NHOQ01001193">
    <property type="protein sequence ID" value="PWA26219.1"/>
    <property type="molecule type" value="Genomic_DNA"/>
</dbReference>
<evidence type="ECO:0000256" key="10">
    <source>
        <dbReference type="ARBA" id="ARBA00023128"/>
    </source>
</evidence>
<dbReference type="PROSITE" id="PS00674">
    <property type="entry name" value="AAA"/>
    <property type="match status" value="1"/>
</dbReference>
<evidence type="ECO:0000256" key="6">
    <source>
        <dbReference type="ARBA" id="ARBA00022792"/>
    </source>
</evidence>
<reference evidence="17 18" key="1">
    <citation type="journal article" date="2018" name="G3 (Bethesda)">
        <title>A High-Quality Reference Genome for the Invasive Mosquitofish Gambusia affinis Using a Chicago Library.</title>
        <authorList>
            <person name="Hoffberg S.L."/>
            <person name="Troendle N.J."/>
            <person name="Glenn T.C."/>
            <person name="Mahmud O."/>
            <person name="Louha S."/>
            <person name="Chalopin D."/>
            <person name="Bennetzen J.L."/>
            <person name="Mauricio R."/>
        </authorList>
    </citation>
    <scope>NUCLEOTIDE SEQUENCE [LARGE SCALE GENOMIC DNA]</scope>
    <source>
        <strain evidence="17">NE01/NJP1002.9</strain>
        <tissue evidence="17">Muscle</tissue>
    </source>
</reference>
<accession>A0A315W396</accession>
<dbReference type="GO" id="GO:0034551">
    <property type="term" value="P:mitochondrial respiratory chain complex III assembly"/>
    <property type="evidence" value="ECO:0007669"/>
    <property type="project" value="UniProtKB-ARBA"/>
</dbReference>
<dbReference type="InterPro" id="IPR014851">
    <property type="entry name" value="BCS1_N"/>
</dbReference>
<dbReference type="Proteomes" id="UP000250572">
    <property type="component" value="Unassembled WGS sequence"/>
</dbReference>
<evidence type="ECO:0000256" key="13">
    <source>
        <dbReference type="ARBA" id="ARBA00048778"/>
    </source>
</evidence>